<name>A0A6J4UPA2_9DEIN</name>
<proteinExistence type="predicted"/>
<feature type="transmembrane region" description="Helical" evidence="1">
    <location>
        <begin position="12"/>
        <end position="36"/>
    </location>
</feature>
<accession>A0A6J4UPA2</accession>
<keyword evidence="1" id="KW-1133">Transmembrane helix</keyword>
<evidence type="ECO:0000256" key="1">
    <source>
        <dbReference type="SAM" id="Phobius"/>
    </source>
</evidence>
<dbReference type="InterPro" id="IPR021279">
    <property type="entry name" value="DUF2721"/>
</dbReference>
<keyword evidence="1" id="KW-0812">Transmembrane</keyword>
<dbReference type="EMBL" id="CADCWP010000009">
    <property type="protein sequence ID" value="CAA9554545.1"/>
    <property type="molecule type" value="Genomic_DNA"/>
</dbReference>
<dbReference type="Pfam" id="PF11026">
    <property type="entry name" value="DUF2721"/>
    <property type="match status" value="1"/>
</dbReference>
<evidence type="ECO:0000313" key="2">
    <source>
        <dbReference type="EMBL" id="CAA9554545.1"/>
    </source>
</evidence>
<feature type="transmembrane region" description="Helical" evidence="1">
    <location>
        <begin position="89"/>
        <end position="112"/>
    </location>
</feature>
<sequence>MDIAMVTRTIQLILAPVLIISACAITVGGLLGHYAAISGRLRELTRERLEQLREDSAHPYTPGYTREHLGEIDAQLPDLLRRLRLVHDALLCAYSGVAVLVMDMFVIALAVVTGSRGAATLALGSFLLGTTGLFLCALLAIAEVRTSHVAVGDAARRVAAIGTFEVTGEREEVHP</sequence>
<evidence type="ECO:0008006" key="3">
    <source>
        <dbReference type="Google" id="ProtNLM"/>
    </source>
</evidence>
<gene>
    <name evidence="2" type="ORF">AVDCRST_MAG86-99</name>
</gene>
<reference evidence="2" key="1">
    <citation type="submission" date="2020-02" db="EMBL/GenBank/DDBJ databases">
        <authorList>
            <person name="Meier V. D."/>
        </authorList>
    </citation>
    <scope>NUCLEOTIDE SEQUENCE</scope>
    <source>
        <strain evidence="2">AVDCRST_MAG86</strain>
    </source>
</reference>
<organism evidence="2">
    <name type="scientific">uncultured Truepera sp</name>
    <dbReference type="NCBI Taxonomy" id="543023"/>
    <lineage>
        <taxon>Bacteria</taxon>
        <taxon>Thermotogati</taxon>
        <taxon>Deinococcota</taxon>
        <taxon>Deinococci</taxon>
        <taxon>Trueperales</taxon>
        <taxon>Trueperaceae</taxon>
        <taxon>Truepera</taxon>
        <taxon>environmental samples</taxon>
    </lineage>
</organism>
<protein>
    <recommendedName>
        <fullName evidence="3">DUF2721 domain-containing protein</fullName>
    </recommendedName>
</protein>
<keyword evidence="1" id="KW-0472">Membrane</keyword>
<dbReference type="AlphaFoldDB" id="A0A6J4UPA2"/>
<feature type="transmembrane region" description="Helical" evidence="1">
    <location>
        <begin position="118"/>
        <end position="141"/>
    </location>
</feature>